<evidence type="ECO:0000256" key="3">
    <source>
        <dbReference type="ARBA" id="ARBA00022692"/>
    </source>
</evidence>
<dbReference type="AlphaFoldDB" id="A0A7E5A1H7"/>
<dbReference type="GO" id="GO:0004983">
    <property type="term" value="F:neuropeptide Y receptor activity"/>
    <property type="evidence" value="ECO:0007669"/>
    <property type="project" value="InterPro"/>
</dbReference>
<dbReference type="Pfam" id="PF00001">
    <property type="entry name" value="7tm_1"/>
    <property type="match status" value="1"/>
</dbReference>
<feature type="domain" description="G-protein coupled receptors family 1 profile" evidence="11">
    <location>
        <begin position="104"/>
        <end position="368"/>
    </location>
</feature>
<evidence type="ECO:0000256" key="9">
    <source>
        <dbReference type="RuleBase" id="RU000688"/>
    </source>
</evidence>
<reference evidence="12" key="1">
    <citation type="journal article" date="2013" name="Genetics">
        <title>The draft genome and transcriptome of Panagrellus redivivus are shaped by the harsh demands of a free-living lifestyle.</title>
        <authorList>
            <person name="Srinivasan J."/>
            <person name="Dillman A.R."/>
            <person name="Macchietto M.G."/>
            <person name="Heikkinen L."/>
            <person name="Lakso M."/>
            <person name="Fracchia K.M."/>
            <person name="Antoshechkin I."/>
            <person name="Mortazavi A."/>
            <person name="Wong G."/>
            <person name="Sternberg P.W."/>
        </authorList>
    </citation>
    <scope>NUCLEOTIDE SEQUENCE [LARGE SCALE GENOMIC DNA]</scope>
    <source>
        <strain evidence="12">MT8872</strain>
    </source>
</reference>
<evidence type="ECO:0000259" key="11">
    <source>
        <dbReference type="PROSITE" id="PS50262"/>
    </source>
</evidence>
<evidence type="ECO:0000256" key="6">
    <source>
        <dbReference type="ARBA" id="ARBA00023136"/>
    </source>
</evidence>
<dbReference type="GO" id="GO:0005886">
    <property type="term" value="C:plasma membrane"/>
    <property type="evidence" value="ECO:0007669"/>
    <property type="project" value="TreeGrafter"/>
</dbReference>
<dbReference type="InterPro" id="IPR000276">
    <property type="entry name" value="GPCR_Rhodpsn"/>
</dbReference>
<dbReference type="Gene3D" id="1.20.1070.10">
    <property type="entry name" value="Rhodopsin 7-helix transmembrane proteins"/>
    <property type="match status" value="1"/>
</dbReference>
<dbReference type="PROSITE" id="PS50262">
    <property type="entry name" value="G_PROTEIN_RECEP_F1_2"/>
    <property type="match status" value="1"/>
</dbReference>
<sequence length="511" mass="58669">MSSIQDSGDTNWMKWKTRLWEHKVIIGVGVILLILSFFPFWVVLTYIIDSFPYRNYSFALDDVKYKSNENYTISCVTPQVTDDVRLRGSVLSIYAIIFATGAFGNSLVVYVIFNNERMRTVTNMFIANLAISDLLVSCTSLWLTPLYTFTGYWIWGGWLCYGFPLFQGTSIFISTLTLMSIAIDRYFVICHHSMVNANMNDHLTMPVCLALITLIWTVSLSLVMPYAIHMRLAYVHQPCNYFICIEDWSRVGLKSIFGIVVLAIQFIIPFTIIFFSYFKIWSFLNQRFKMTTGRKPYESKRENTRRRKLLRMLITMVLVFGVCWLPLNTLNVMRDFVGHAPLQPYFTMAYIGAHMISMLGTAFNPILYAWMNDNFRECFIKTVPLLRWVLSEKAESQRESSNKVVITDCAPASNRINCGDNVSGRRRLTRSFNNSNTTIITTTKIPDFSSLGCDREIGEAFWRGATETSQLIHSENDEALRIRSASALETSTADPTYTVEKAEKLLKSPEK</sequence>
<feature type="transmembrane region" description="Helical" evidence="10">
    <location>
        <begin position="203"/>
        <end position="228"/>
    </location>
</feature>
<evidence type="ECO:0000256" key="10">
    <source>
        <dbReference type="SAM" id="Phobius"/>
    </source>
</evidence>
<dbReference type="PRINTS" id="PR00237">
    <property type="entry name" value="GPCRRHODOPSN"/>
</dbReference>
<dbReference type="CDD" id="cd15203">
    <property type="entry name" value="7tmA_NPYR-like"/>
    <property type="match status" value="1"/>
</dbReference>
<dbReference type="Proteomes" id="UP000492821">
    <property type="component" value="Unassembled WGS sequence"/>
</dbReference>
<dbReference type="GO" id="GO:0042923">
    <property type="term" value="F:neuropeptide binding"/>
    <property type="evidence" value="ECO:0007669"/>
    <property type="project" value="TreeGrafter"/>
</dbReference>
<comment type="similarity">
    <text evidence="2 9">Belongs to the G-protein coupled receptor 1 family.</text>
</comment>
<keyword evidence="8 9" id="KW-0807">Transducer</keyword>
<evidence type="ECO:0000256" key="1">
    <source>
        <dbReference type="ARBA" id="ARBA00004141"/>
    </source>
</evidence>
<evidence type="ECO:0000313" key="12">
    <source>
        <dbReference type="Proteomes" id="UP000492821"/>
    </source>
</evidence>
<dbReference type="PANTHER" id="PTHR24235">
    <property type="entry name" value="NEUROPEPTIDE Y RECEPTOR"/>
    <property type="match status" value="1"/>
</dbReference>
<feature type="transmembrane region" description="Helical" evidence="10">
    <location>
        <begin position="256"/>
        <end position="280"/>
    </location>
</feature>
<organism evidence="12 13">
    <name type="scientific">Panagrellus redivivus</name>
    <name type="common">Microworm</name>
    <dbReference type="NCBI Taxonomy" id="6233"/>
    <lineage>
        <taxon>Eukaryota</taxon>
        <taxon>Metazoa</taxon>
        <taxon>Ecdysozoa</taxon>
        <taxon>Nematoda</taxon>
        <taxon>Chromadorea</taxon>
        <taxon>Rhabditida</taxon>
        <taxon>Tylenchina</taxon>
        <taxon>Panagrolaimomorpha</taxon>
        <taxon>Panagrolaimoidea</taxon>
        <taxon>Panagrolaimidae</taxon>
        <taxon>Panagrellus</taxon>
    </lineage>
</organism>
<evidence type="ECO:0000256" key="2">
    <source>
        <dbReference type="ARBA" id="ARBA00010663"/>
    </source>
</evidence>
<dbReference type="SUPFAM" id="SSF81321">
    <property type="entry name" value="Family A G protein-coupled receptor-like"/>
    <property type="match status" value="1"/>
</dbReference>
<dbReference type="PANTHER" id="PTHR24235:SF29">
    <property type="entry name" value="GH23382P"/>
    <property type="match status" value="1"/>
</dbReference>
<feature type="transmembrane region" description="Helical" evidence="10">
    <location>
        <begin position="91"/>
        <end position="113"/>
    </location>
</feature>
<dbReference type="InterPro" id="IPR017452">
    <property type="entry name" value="GPCR_Rhodpsn_7TM"/>
</dbReference>
<name>A0A7E5A1H7_PANRE</name>
<dbReference type="PRINTS" id="PR01012">
    <property type="entry name" value="NRPEPTIDEYR"/>
</dbReference>
<feature type="transmembrane region" description="Helical" evidence="10">
    <location>
        <begin position="309"/>
        <end position="327"/>
    </location>
</feature>
<dbReference type="SMART" id="SM01381">
    <property type="entry name" value="7TM_GPCR_Srsx"/>
    <property type="match status" value="1"/>
</dbReference>
<evidence type="ECO:0000256" key="5">
    <source>
        <dbReference type="ARBA" id="ARBA00023040"/>
    </source>
</evidence>
<proteinExistence type="inferred from homology"/>
<dbReference type="InterPro" id="IPR000611">
    <property type="entry name" value="NPY_rcpt"/>
</dbReference>
<keyword evidence="4 10" id="KW-1133">Transmembrane helix</keyword>
<evidence type="ECO:0000256" key="7">
    <source>
        <dbReference type="ARBA" id="ARBA00023170"/>
    </source>
</evidence>
<keyword evidence="5 9" id="KW-0297">G-protein coupled receptor</keyword>
<dbReference type="PROSITE" id="PS00237">
    <property type="entry name" value="G_PROTEIN_RECEP_F1_1"/>
    <property type="match status" value="1"/>
</dbReference>
<evidence type="ECO:0000256" key="4">
    <source>
        <dbReference type="ARBA" id="ARBA00022989"/>
    </source>
</evidence>
<dbReference type="GO" id="GO:0043005">
    <property type="term" value="C:neuron projection"/>
    <property type="evidence" value="ECO:0007669"/>
    <property type="project" value="TreeGrafter"/>
</dbReference>
<reference evidence="13" key="2">
    <citation type="submission" date="2020-10" db="UniProtKB">
        <authorList>
            <consortium name="WormBaseParasite"/>
        </authorList>
    </citation>
    <scope>IDENTIFICATION</scope>
</reference>
<feature type="transmembrane region" description="Helical" evidence="10">
    <location>
        <begin position="163"/>
        <end position="183"/>
    </location>
</feature>
<protein>
    <submittedName>
        <fullName evidence="13">G_PROTEIN_RECEP_F1_2 domain-containing protein</fullName>
    </submittedName>
</protein>
<keyword evidence="6 10" id="KW-0472">Membrane</keyword>
<keyword evidence="3 9" id="KW-0812">Transmembrane</keyword>
<keyword evidence="12" id="KW-1185">Reference proteome</keyword>
<dbReference type="WBParaSite" id="Pan_g8049.t1">
    <property type="protein sequence ID" value="Pan_g8049.t1"/>
    <property type="gene ID" value="Pan_g8049"/>
</dbReference>
<feature type="transmembrane region" description="Helical" evidence="10">
    <location>
        <begin position="24"/>
        <end position="48"/>
    </location>
</feature>
<evidence type="ECO:0000313" key="13">
    <source>
        <dbReference type="WBParaSite" id="Pan_g8049.t1"/>
    </source>
</evidence>
<keyword evidence="7 9" id="KW-0675">Receptor</keyword>
<feature type="transmembrane region" description="Helical" evidence="10">
    <location>
        <begin position="347"/>
        <end position="371"/>
    </location>
</feature>
<comment type="subcellular location">
    <subcellularLocation>
        <location evidence="1">Membrane</location>
        <topology evidence="1">Multi-pass membrane protein</topology>
    </subcellularLocation>
</comment>
<accession>A0A7E5A1H7</accession>
<evidence type="ECO:0000256" key="8">
    <source>
        <dbReference type="ARBA" id="ARBA00023224"/>
    </source>
</evidence>